<dbReference type="AlphaFoldDB" id="A0A0F9Q1K1"/>
<protein>
    <submittedName>
        <fullName evidence="1">Uncharacterized protein</fullName>
    </submittedName>
</protein>
<comment type="caution">
    <text evidence="1">The sequence shown here is derived from an EMBL/GenBank/DDBJ whole genome shotgun (WGS) entry which is preliminary data.</text>
</comment>
<reference evidence="1" key="1">
    <citation type="journal article" date="2015" name="Nature">
        <title>Complex archaea that bridge the gap between prokaryotes and eukaryotes.</title>
        <authorList>
            <person name="Spang A."/>
            <person name="Saw J.H."/>
            <person name="Jorgensen S.L."/>
            <person name="Zaremba-Niedzwiedzka K."/>
            <person name="Martijn J."/>
            <person name="Lind A.E."/>
            <person name="van Eijk R."/>
            <person name="Schleper C."/>
            <person name="Guy L."/>
            <person name="Ettema T.J."/>
        </authorList>
    </citation>
    <scope>NUCLEOTIDE SEQUENCE</scope>
</reference>
<name>A0A0F9Q1K1_9ZZZZ</name>
<proteinExistence type="predicted"/>
<organism evidence="1">
    <name type="scientific">marine sediment metagenome</name>
    <dbReference type="NCBI Taxonomy" id="412755"/>
    <lineage>
        <taxon>unclassified sequences</taxon>
        <taxon>metagenomes</taxon>
        <taxon>ecological metagenomes</taxon>
    </lineage>
</organism>
<gene>
    <name evidence="1" type="ORF">LCGC14_0829820</name>
</gene>
<dbReference type="InterPro" id="IPR009666">
    <property type="entry name" value="Uncharacterised_Ycf35"/>
</dbReference>
<dbReference type="EMBL" id="LAZR01002375">
    <property type="protein sequence ID" value="KKN30857.1"/>
    <property type="molecule type" value="Genomic_DNA"/>
</dbReference>
<evidence type="ECO:0000313" key="1">
    <source>
        <dbReference type="EMBL" id="KKN30857.1"/>
    </source>
</evidence>
<sequence>MSEYRVVEVEFRNESVLIEALQSMGYKPETHNKAQQLEGYRGDKRQQKAHVIIPRKQVGGASNDVGFERVEKSFKLHASQYDRAWREGGQKLKKLKQTYSEKFVIRKIRKNSKMSLRSRTLTEDGKIKLKVRTLI</sequence>
<dbReference type="Pfam" id="PF06868">
    <property type="entry name" value="DUF1257"/>
    <property type="match status" value="1"/>
</dbReference>
<accession>A0A0F9Q1K1</accession>